<evidence type="ECO:0000256" key="1">
    <source>
        <dbReference type="SAM" id="SignalP"/>
    </source>
</evidence>
<evidence type="ECO:0008006" key="4">
    <source>
        <dbReference type="Google" id="ProtNLM"/>
    </source>
</evidence>
<reference evidence="2 3" key="1">
    <citation type="journal article" date="2015" name="Microbes Environ.">
        <title>Distribution and evolution of nitrogen fixation genes in the phylum bacteroidetes.</title>
        <authorList>
            <person name="Inoue J."/>
            <person name="Oshima K."/>
            <person name="Suda W."/>
            <person name="Sakamoto M."/>
            <person name="Iino T."/>
            <person name="Noda S."/>
            <person name="Hongoh Y."/>
            <person name="Hattori M."/>
            <person name="Ohkuma M."/>
        </authorList>
    </citation>
    <scope>NUCLEOTIDE SEQUENCE [LARGE SCALE GENOMIC DNA]</scope>
    <source>
        <strain evidence="2 3">JCM 15093</strain>
    </source>
</reference>
<dbReference type="STRING" id="1121097.GCA_000428125_01150"/>
<accession>A0A069D5C3</accession>
<organism evidence="2 3">
    <name type="scientific">Bacteroides graminisolvens DSM 19988 = JCM 15093</name>
    <dbReference type="NCBI Taxonomy" id="1121097"/>
    <lineage>
        <taxon>Bacteria</taxon>
        <taxon>Pseudomonadati</taxon>
        <taxon>Bacteroidota</taxon>
        <taxon>Bacteroidia</taxon>
        <taxon>Bacteroidales</taxon>
        <taxon>Bacteroidaceae</taxon>
        <taxon>Bacteroides</taxon>
    </lineage>
</organism>
<dbReference type="PROSITE" id="PS51257">
    <property type="entry name" value="PROKAR_LIPOPROTEIN"/>
    <property type="match status" value="1"/>
</dbReference>
<dbReference type="RefSeq" id="WP_024995572.1">
    <property type="nucleotide sequence ID" value="NZ_BAJS01000002.1"/>
</dbReference>
<dbReference type="OrthoDB" id="1100621at2"/>
<dbReference type="Proteomes" id="UP000027601">
    <property type="component" value="Unassembled WGS sequence"/>
</dbReference>
<protein>
    <recommendedName>
        <fullName evidence="4">Lipoprotein</fullName>
    </recommendedName>
</protein>
<dbReference type="EMBL" id="BAJS01000002">
    <property type="protein sequence ID" value="GAK35409.1"/>
    <property type="molecule type" value="Genomic_DNA"/>
</dbReference>
<feature type="signal peptide" evidence="1">
    <location>
        <begin position="1"/>
        <end position="17"/>
    </location>
</feature>
<keyword evidence="1" id="KW-0732">Signal</keyword>
<name>A0A069D5C3_9BACE</name>
<dbReference type="AlphaFoldDB" id="A0A069D5C3"/>
<keyword evidence="3" id="KW-1185">Reference proteome</keyword>
<proteinExistence type="predicted"/>
<comment type="caution">
    <text evidence="2">The sequence shown here is derived from an EMBL/GenBank/DDBJ whole genome shotgun (WGS) entry which is preliminary data.</text>
</comment>
<evidence type="ECO:0000313" key="2">
    <source>
        <dbReference type="EMBL" id="GAK35409.1"/>
    </source>
</evidence>
<evidence type="ECO:0000313" key="3">
    <source>
        <dbReference type="Proteomes" id="UP000027601"/>
    </source>
</evidence>
<gene>
    <name evidence="2" type="ORF">JCM15093_501</name>
</gene>
<feature type="chain" id="PRO_5001659931" description="Lipoprotein" evidence="1">
    <location>
        <begin position="18"/>
        <end position="113"/>
    </location>
</feature>
<sequence length="113" mass="13313">MKAFCFFSLLVSTVLLSSCSQFIPVSKFAKGQELLGISKELFLAQYGMPYSQDAYYTPDSVMEERLFYIERLYNGDWHVLTTMFTFRDSILVKQEMYKDQSIYDTYKSNEKKE</sequence>